<dbReference type="InterPro" id="IPR019734">
    <property type="entry name" value="TPR_rpt"/>
</dbReference>
<evidence type="ECO:0000256" key="1">
    <source>
        <dbReference type="PROSITE-ProRule" id="PRU00339"/>
    </source>
</evidence>
<accession>A0A1F4YFH6</accession>
<feature type="transmembrane region" description="Helical" evidence="3">
    <location>
        <begin position="354"/>
        <end position="372"/>
    </location>
</feature>
<feature type="transmembrane region" description="Helical" evidence="3">
    <location>
        <begin position="393"/>
        <end position="414"/>
    </location>
</feature>
<feature type="region of interest" description="Disordered" evidence="2">
    <location>
        <begin position="618"/>
        <end position="692"/>
    </location>
</feature>
<protein>
    <submittedName>
        <fullName evidence="4">Uncharacterized protein</fullName>
    </submittedName>
</protein>
<dbReference type="PROSITE" id="PS50293">
    <property type="entry name" value="TPR_REGION"/>
    <property type="match status" value="1"/>
</dbReference>
<dbReference type="SMART" id="SM00028">
    <property type="entry name" value="TPR"/>
    <property type="match status" value="2"/>
</dbReference>
<feature type="compositionally biased region" description="Pro residues" evidence="2">
    <location>
        <begin position="655"/>
        <end position="667"/>
    </location>
</feature>
<proteinExistence type="predicted"/>
<gene>
    <name evidence="4" type="ORF">A2876_03015</name>
</gene>
<dbReference type="AlphaFoldDB" id="A0A1F4YFH6"/>
<keyword evidence="3" id="KW-0812">Transmembrane</keyword>
<feature type="compositionally biased region" description="Low complexity" evidence="2">
    <location>
        <begin position="668"/>
        <end position="692"/>
    </location>
</feature>
<feature type="transmembrane region" description="Helical" evidence="3">
    <location>
        <begin position="72"/>
        <end position="90"/>
    </location>
</feature>
<dbReference type="Pfam" id="PF13414">
    <property type="entry name" value="TPR_11"/>
    <property type="match status" value="1"/>
</dbReference>
<dbReference type="PANTHER" id="PTHR37422">
    <property type="entry name" value="TEICHURONIC ACID BIOSYNTHESIS PROTEIN TUAE"/>
    <property type="match status" value="1"/>
</dbReference>
<dbReference type="PROSITE" id="PS50005">
    <property type="entry name" value="TPR"/>
    <property type="match status" value="1"/>
</dbReference>
<dbReference type="Gene3D" id="1.25.40.10">
    <property type="entry name" value="Tetratricopeptide repeat domain"/>
    <property type="match status" value="1"/>
</dbReference>
<feature type="transmembrane region" description="Helical" evidence="3">
    <location>
        <begin position="42"/>
        <end position="60"/>
    </location>
</feature>
<dbReference type="SUPFAM" id="SSF48452">
    <property type="entry name" value="TPR-like"/>
    <property type="match status" value="1"/>
</dbReference>
<name>A0A1F4YFH6_9BACT</name>
<keyword evidence="3" id="KW-0472">Membrane</keyword>
<dbReference type="EMBL" id="MEXH01000011">
    <property type="protein sequence ID" value="OGC92628.1"/>
    <property type="molecule type" value="Genomic_DNA"/>
</dbReference>
<dbReference type="InterPro" id="IPR011990">
    <property type="entry name" value="TPR-like_helical_dom_sf"/>
</dbReference>
<feature type="transmembrane region" description="Helical" evidence="3">
    <location>
        <begin position="288"/>
        <end position="317"/>
    </location>
</feature>
<evidence type="ECO:0000313" key="4">
    <source>
        <dbReference type="EMBL" id="OGC92628.1"/>
    </source>
</evidence>
<feature type="transmembrane region" description="Helical" evidence="3">
    <location>
        <begin position="96"/>
        <end position="116"/>
    </location>
</feature>
<feature type="transmembrane region" description="Helical" evidence="3">
    <location>
        <begin position="203"/>
        <end position="223"/>
    </location>
</feature>
<evidence type="ECO:0000256" key="3">
    <source>
        <dbReference type="SAM" id="Phobius"/>
    </source>
</evidence>
<evidence type="ECO:0000313" key="5">
    <source>
        <dbReference type="Proteomes" id="UP000178176"/>
    </source>
</evidence>
<reference evidence="4 5" key="1">
    <citation type="journal article" date="2016" name="Nat. Commun.">
        <title>Thousands of microbial genomes shed light on interconnected biogeochemical processes in an aquifer system.</title>
        <authorList>
            <person name="Anantharaman K."/>
            <person name="Brown C.T."/>
            <person name="Hug L.A."/>
            <person name="Sharon I."/>
            <person name="Castelle C.J."/>
            <person name="Probst A.J."/>
            <person name="Thomas B.C."/>
            <person name="Singh A."/>
            <person name="Wilkins M.J."/>
            <person name="Karaoz U."/>
            <person name="Brodie E.L."/>
            <person name="Williams K.H."/>
            <person name="Hubbard S.S."/>
            <person name="Banfield J.F."/>
        </authorList>
    </citation>
    <scope>NUCLEOTIDE SEQUENCE [LARGE SCALE GENOMIC DNA]</scope>
</reference>
<keyword evidence="1" id="KW-0802">TPR repeat</keyword>
<dbReference type="InterPro" id="IPR051533">
    <property type="entry name" value="WaaL-like"/>
</dbReference>
<feature type="transmembrane region" description="Helical" evidence="3">
    <location>
        <begin position="169"/>
        <end position="191"/>
    </location>
</feature>
<keyword evidence="3" id="KW-1133">Transmembrane helix</keyword>
<sequence length="692" mass="75678">MTNISSLLQKTGFWILFIVVTLTPLFFLPLTSEFYEFNKQALLSLSALLLLIIWTAIFVIERRVRVLRSPFGLPLFLLAVVWVISTFYKTPNRFDAFLQPGNTSTILGLVILFFSGINLTRSRRELEILFYGFLASSFTLSLLSLLWSSNLTGQLIPIPFLKSVLWTPTGNALSTFTIHLTTTLLLILLILKEKANSAKTLALGFCLFLSLLSSAAVGFRLFMDNPANRPLFLPQSAGWVIALEALKTSPLFGTGPATFLSDFTQFRPLSLNLSPTGSVRFPASSSQYLHVLTLTGILGLATYLFLVARVFIIIFKLLKTQSESPLRHFTLAALTCVGALFISQIFVVSSYSTLFFLFTLLILATLALKHLGSSLIHEANIDIVASTETGIHSPLLPAICFTLAISLSLPSLYLGSRGYYAEVIFYQALQAASANNAKATYDLLLSAIRTNPYVDTYRIAFSQATFLIANNMASNVPPAGLTESDRNTITQLIQQSVQEAKNAVSLNPQKVTNVENLASIYRNLLSIAQGADAWTLASYLQAIRLDPTNPNLRISLGGLYFANKNYDEAVRHFQAAVDLKPNLANAHYNLSAAYREKGQFAQSYAAMQSVLANLDKNSPDYPKAQAEAEELRKKAGQAEIPTPAGPQNPELTAPQPLPSPKLNPPLQLPSELGPDSTPAPSPATSLSPTPIP</sequence>
<feature type="transmembrane region" description="Helical" evidence="3">
    <location>
        <begin position="12"/>
        <end position="30"/>
    </location>
</feature>
<comment type="caution">
    <text evidence="4">The sequence shown here is derived from an EMBL/GenBank/DDBJ whole genome shotgun (WGS) entry which is preliminary data.</text>
</comment>
<dbReference type="PANTHER" id="PTHR37422:SF13">
    <property type="entry name" value="LIPOPOLYSACCHARIDE BIOSYNTHESIS PROTEIN PA4999-RELATED"/>
    <property type="match status" value="1"/>
</dbReference>
<organism evidence="4 5">
    <name type="scientific">Candidatus Amesbacteria bacterium RIFCSPHIGHO2_01_FULL_48_32b</name>
    <dbReference type="NCBI Taxonomy" id="1797253"/>
    <lineage>
        <taxon>Bacteria</taxon>
        <taxon>Candidatus Amesiibacteriota</taxon>
    </lineage>
</organism>
<evidence type="ECO:0000256" key="2">
    <source>
        <dbReference type="SAM" id="MobiDB-lite"/>
    </source>
</evidence>
<feature type="transmembrane region" description="Helical" evidence="3">
    <location>
        <begin position="329"/>
        <end position="348"/>
    </location>
</feature>
<dbReference type="Proteomes" id="UP000178176">
    <property type="component" value="Unassembled WGS sequence"/>
</dbReference>
<feature type="repeat" description="TPR" evidence="1">
    <location>
        <begin position="550"/>
        <end position="583"/>
    </location>
</feature>
<feature type="transmembrane region" description="Helical" evidence="3">
    <location>
        <begin position="128"/>
        <end position="149"/>
    </location>
</feature>